<keyword evidence="1" id="KW-0479">Metal-binding</keyword>
<dbReference type="GO" id="GO:0008270">
    <property type="term" value="F:zinc ion binding"/>
    <property type="evidence" value="ECO:0007669"/>
    <property type="project" value="UniProtKB-KW"/>
</dbReference>
<feature type="domain" description="BED-type" evidence="5">
    <location>
        <begin position="17"/>
        <end position="70"/>
    </location>
</feature>
<organism evidence="6 7">
    <name type="scientific">Dentiscutata erythropus</name>
    <dbReference type="NCBI Taxonomy" id="1348616"/>
    <lineage>
        <taxon>Eukaryota</taxon>
        <taxon>Fungi</taxon>
        <taxon>Fungi incertae sedis</taxon>
        <taxon>Mucoromycota</taxon>
        <taxon>Glomeromycotina</taxon>
        <taxon>Glomeromycetes</taxon>
        <taxon>Diversisporales</taxon>
        <taxon>Gigasporaceae</taxon>
        <taxon>Dentiscutata</taxon>
    </lineage>
</organism>
<evidence type="ECO:0000313" key="7">
    <source>
        <dbReference type="Proteomes" id="UP000789405"/>
    </source>
</evidence>
<dbReference type="Pfam" id="PF02892">
    <property type="entry name" value="zf-BED"/>
    <property type="match status" value="1"/>
</dbReference>
<dbReference type="InterPro" id="IPR003656">
    <property type="entry name" value="Znf_BED"/>
</dbReference>
<evidence type="ECO:0000256" key="4">
    <source>
        <dbReference type="PROSITE-ProRule" id="PRU00027"/>
    </source>
</evidence>
<comment type="caution">
    <text evidence="6">The sequence shown here is derived from an EMBL/GenBank/DDBJ whole genome shotgun (WGS) entry which is preliminary data.</text>
</comment>
<dbReference type="GO" id="GO:0003677">
    <property type="term" value="F:DNA binding"/>
    <property type="evidence" value="ECO:0007669"/>
    <property type="project" value="InterPro"/>
</dbReference>
<feature type="non-terminal residue" evidence="6">
    <location>
        <position position="81"/>
    </location>
</feature>
<name>A0A9N9PBK9_9GLOM</name>
<gene>
    <name evidence="6" type="ORF">DERYTH_LOCUS25007</name>
</gene>
<dbReference type="EMBL" id="CAJVPY010044564">
    <property type="protein sequence ID" value="CAG8809024.1"/>
    <property type="molecule type" value="Genomic_DNA"/>
</dbReference>
<dbReference type="Proteomes" id="UP000789405">
    <property type="component" value="Unassembled WGS sequence"/>
</dbReference>
<keyword evidence="7" id="KW-1185">Reference proteome</keyword>
<dbReference type="AlphaFoldDB" id="A0A9N9PBK9"/>
<evidence type="ECO:0000256" key="3">
    <source>
        <dbReference type="ARBA" id="ARBA00022833"/>
    </source>
</evidence>
<reference evidence="6" key="1">
    <citation type="submission" date="2021-06" db="EMBL/GenBank/DDBJ databases">
        <authorList>
            <person name="Kallberg Y."/>
            <person name="Tangrot J."/>
            <person name="Rosling A."/>
        </authorList>
    </citation>
    <scope>NUCLEOTIDE SEQUENCE</scope>
    <source>
        <strain evidence="6">MA453B</strain>
    </source>
</reference>
<keyword evidence="3" id="KW-0862">Zinc</keyword>
<evidence type="ECO:0000256" key="2">
    <source>
        <dbReference type="ARBA" id="ARBA00022771"/>
    </source>
</evidence>
<evidence type="ECO:0000313" key="6">
    <source>
        <dbReference type="EMBL" id="CAG8809024.1"/>
    </source>
</evidence>
<accession>A0A9N9PBK9</accession>
<protein>
    <submittedName>
        <fullName evidence="6">16632_t:CDS:1</fullName>
    </submittedName>
</protein>
<keyword evidence="2 4" id="KW-0863">Zinc-finger</keyword>
<sequence length="81" mass="9255">MSDTVSENSSKKTKRGRKEDDVWDHFTKESIGEGHYSAVCSYCSEKWSRGRPDELKSHLALYCDGVPNDIKIEYLEILATI</sequence>
<evidence type="ECO:0000259" key="5">
    <source>
        <dbReference type="PROSITE" id="PS50808"/>
    </source>
</evidence>
<dbReference type="PROSITE" id="PS50808">
    <property type="entry name" value="ZF_BED"/>
    <property type="match status" value="1"/>
</dbReference>
<proteinExistence type="predicted"/>
<dbReference type="OrthoDB" id="2441762at2759"/>
<evidence type="ECO:0000256" key="1">
    <source>
        <dbReference type="ARBA" id="ARBA00022723"/>
    </source>
</evidence>